<gene>
    <name evidence="1" type="primary">AlNc14C324G10621</name>
    <name evidence="1" type="ORF">ALNC14_119770</name>
</gene>
<reference evidence="1" key="1">
    <citation type="journal article" date="2011" name="PLoS Biol.">
        <title>Gene gain and loss during evolution of obligate parasitism in the white rust pathogen of Arabidopsis thaliana.</title>
        <authorList>
            <person name="Kemen E."/>
            <person name="Gardiner A."/>
            <person name="Schultz-Larsen T."/>
            <person name="Kemen A.C."/>
            <person name="Balmuth A.L."/>
            <person name="Robert-Seilaniantz A."/>
            <person name="Bailey K."/>
            <person name="Holub E."/>
            <person name="Studholme D.J."/>
            <person name="Maclean D."/>
            <person name="Jones J.D."/>
        </authorList>
    </citation>
    <scope>NUCLEOTIDE SEQUENCE</scope>
</reference>
<accession>F0WWK9</accession>
<dbReference type="AlphaFoldDB" id="F0WWK9"/>
<organism evidence="1">
    <name type="scientific">Albugo laibachii Nc14</name>
    <dbReference type="NCBI Taxonomy" id="890382"/>
    <lineage>
        <taxon>Eukaryota</taxon>
        <taxon>Sar</taxon>
        <taxon>Stramenopiles</taxon>
        <taxon>Oomycota</taxon>
        <taxon>Peronosporomycetes</taxon>
        <taxon>Albuginales</taxon>
        <taxon>Albuginaceae</taxon>
        <taxon>Albugo</taxon>
    </lineage>
</organism>
<name>F0WWK9_9STRA</name>
<dbReference type="Gene3D" id="3.40.50.80">
    <property type="entry name" value="Nucleotide-binding domain of ferredoxin-NADP reductase (FNR) module"/>
    <property type="match status" value="1"/>
</dbReference>
<evidence type="ECO:0000313" key="1">
    <source>
        <dbReference type="EMBL" id="CCA25833.1"/>
    </source>
</evidence>
<dbReference type="InterPro" id="IPR039261">
    <property type="entry name" value="FNR_nucleotide-bd"/>
</dbReference>
<proteinExistence type="predicted"/>
<dbReference type="EMBL" id="FR824369">
    <property type="protein sequence ID" value="CCA25833.1"/>
    <property type="molecule type" value="Genomic_DNA"/>
</dbReference>
<sequence>MYLCILVPFFATYLWNWTNNTHIDENTSLMESKAMLASLSADIITYRDLLHHFNVQHGRPPIDSIFDQLMAKLPDNVSATRPTISVLLSGPKSLEDTVQKAIVDRGSEQFRVFSEEFNL</sequence>
<dbReference type="HOGENOM" id="CLU_2065849_0_0_1"/>
<reference evidence="1" key="2">
    <citation type="submission" date="2011-02" db="EMBL/GenBank/DDBJ databases">
        <authorList>
            <person name="MacLean D."/>
        </authorList>
    </citation>
    <scope>NUCLEOTIDE SEQUENCE</scope>
</reference>
<protein>
    <submittedName>
        <fullName evidence="1">AlNc14C324G10621 protein</fullName>
    </submittedName>
</protein>